<name>A0A1Q9QUK9_PSEPU</name>
<comment type="caution">
    <text evidence="1">The sequence shown here is derived from an EMBL/GenBank/DDBJ whole genome shotgun (WGS) entry which is preliminary data.</text>
</comment>
<sequence>MDIRAAIVEANTINIIQSGSHAILKKQAEVEEFCQAECIRLVEEAVRLGSTKASKHPHLNELPLWQYICALACENEFYRALERTAP</sequence>
<accession>A0A1Q9QUK9</accession>
<dbReference type="RefSeq" id="WP_075806726.1">
    <property type="nucleotide sequence ID" value="NZ_MKZO01000079.1"/>
</dbReference>
<gene>
    <name evidence="1" type="ORF">PSEMO_61580</name>
</gene>
<evidence type="ECO:0000313" key="1">
    <source>
        <dbReference type="EMBL" id="OLS58797.1"/>
    </source>
</evidence>
<proteinExistence type="predicted"/>
<reference evidence="1 2" key="1">
    <citation type="submission" date="2016-10" db="EMBL/GenBank/DDBJ databases">
        <title>Genome Sequence of Pseudomonas putida GM4FR.</title>
        <authorList>
            <person name="Poehlein A."/>
            <person name="Wemheuer F."/>
            <person name="Hollensteiner J."/>
            <person name="Wemheuer B."/>
        </authorList>
    </citation>
    <scope>NUCLEOTIDE SEQUENCE [LARGE SCALE GENOMIC DNA]</scope>
    <source>
        <strain evidence="1 2">GM4FR</strain>
    </source>
</reference>
<dbReference type="Proteomes" id="UP000186736">
    <property type="component" value="Unassembled WGS sequence"/>
</dbReference>
<dbReference type="EMBL" id="MKZO01000079">
    <property type="protein sequence ID" value="OLS58797.1"/>
    <property type="molecule type" value="Genomic_DNA"/>
</dbReference>
<evidence type="ECO:0000313" key="2">
    <source>
        <dbReference type="Proteomes" id="UP000186736"/>
    </source>
</evidence>
<organism evidence="1 2">
    <name type="scientific">Pseudomonas putida</name>
    <name type="common">Arthrobacter siderocapsulatus</name>
    <dbReference type="NCBI Taxonomy" id="303"/>
    <lineage>
        <taxon>Bacteria</taxon>
        <taxon>Pseudomonadati</taxon>
        <taxon>Pseudomonadota</taxon>
        <taxon>Gammaproteobacteria</taxon>
        <taxon>Pseudomonadales</taxon>
        <taxon>Pseudomonadaceae</taxon>
        <taxon>Pseudomonas</taxon>
    </lineage>
</organism>
<protein>
    <submittedName>
        <fullName evidence="1">Uncharacterized protein</fullName>
    </submittedName>
</protein>
<dbReference type="AlphaFoldDB" id="A0A1Q9QUK9"/>